<reference evidence="3 4" key="1">
    <citation type="submission" date="2025-04" db="UniProtKB">
        <authorList>
            <consortium name="RefSeq"/>
        </authorList>
    </citation>
    <scope>IDENTIFICATION</scope>
    <source>
        <tissue evidence="3 4">Whole insect</tissue>
    </source>
</reference>
<dbReference type="SMART" id="SM00355">
    <property type="entry name" value="ZnF_C2H2"/>
    <property type="match status" value="3"/>
</dbReference>
<name>A0A6P7GP36_DIAVI</name>
<feature type="compositionally biased region" description="Polar residues" evidence="1">
    <location>
        <begin position="684"/>
        <end position="701"/>
    </location>
</feature>
<evidence type="ECO:0000256" key="1">
    <source>
        <dbReference type="SAM" id="MobiDB-lite"/>
    </source>
</evidence>
<dbReference type="RefSeq" id="XP_028151368.1">
    <property type="nucleotide sequence ID" value="XM_028295567.1"/>
</dbReference>
<evidence type="ECO:0000259" key="2">
    <source>
        <dbReference type="PROSITE" id="PS00028"/>
    </source>
</evidence>
<accession>A0A6P7GP36</accession>
<feature type="region of interest" description="Disordered" evidence="1">
    <location>
        <begin position="684"/>
        <end position="718"/>
    </location>
</feature>
<feature type="compositionally biased region" description="Polar residues" evidence="1">
    <location>
        <begin position="810"/>
        <end position="819"/>
    </location>
</feature>
<evidence type="ECO:0000313" key="3">
    <source>
        <dbReference type="RefSeq" id="XP_028151368.1"/>
    </source>
</evidence>
<organism evidence="4">
    <name type="scientific">Diabrotica virgifera virgifera</name>
    <name type="common">western corn rootworm</name>
    <dbReference type="NCBI Taxonomy" id="50390"/>
    <lineage>
        <taxon>Eukaryota</taxon>
        <taxon>Metazoa</taxon>
        <taxon>Ecdysozoa</taxon>
        <taxon>Arthropoda</taxon>
        <taxon>Hexapoda</taxon>
        <taxon>Insecta</taxon>
        <taxon>Pterygota</taxon>
        <taxon>Neoptera</taxon>
        <taxon>Endopterygota</taxon>
        <taxon>Coleoptera</taxon>
        <taxon>Polyphaga</taxon>
        <taxon>Cucujiformia</taxon>
        <taxon>Chrysomeloidea</taxon>
        <taxon>Chrysomelidae</taxon>
        <taxon>Galerucinae</taxon>
        <taxon>Diabroticina</taxon>
        <taxon>Diabroticites</taxon>
        <taxon>Diabrotica</taxon>
    </lineage>
</organism>
<dbReference type="RefSeq" id="XP_028151369.1">
    <property type="nucleotide sequence ID" value="XM_028295568.1"/>
</dbReference>
<evidence type="ECO:0000313" key="4">
    <source>
        <dbReference type="RefSeq" id="XP_028151369.1"/>
    </source>
</evidence>
<feature type="compositionally biased region" description="Low complexity" evidence="1">
    <location>
        <begin position="853"/>
        <end position="863"/>
    </location>
</feature>
<dbReference type="SMART" id="SM00868">
    <property type="entry name" value="zf-AD"/>
    <property type="match status" value="2"/>
</dbReference>
<dbReference type="PROSITE" id="PS00028">
    <property type="entry name" value="ZINC_FINGER_C2H2_1"/>
    <property type="match status" value="1"/>
</dbReference>
<dbReference type="GO" id="GO:0005634">
    <property type="term" value="C:nucleus"/>
    <property type="evidence" value="ECO:0007669"/>
    <property type="project" value="InterPro"/>
</dbReference>
<protein>
    <submittedName>
        <fullName evidence="3">Dentin sialophosphoprotein-like isoform X1</fullName>
    </submittedName>
    <submittedName>
        <fullName evidence="4">Dentin sialophosphoprotein-like isoform X2</fullName>
    </submittedName>
</protein>
<feature type="region of interest" description="Disordered" evidence="1">
    <location>
        <begin position="810"/>
        <end position="878"/>
    </location>
</feature>
<dbReference type="InterPro" id="IPR013087">
    <property type="entry name" value="Znf_C2H2_type"/>
</dbReference>
<dbReference type="Gene3D" id="3.30.160.60">
    <property type="entry name" value="Classic Zinc Finger"/>
    <property type="match status" value="1"/>
</dbReference>
<gene>
    <name evidence="3 4" type="primary">LOC114344744</name>
</gene>
<dbReference type="InterPro" id="IPR012934">
    <property type="entry name" value="Znf_AD"/>
</dbReference>
<feature type="domain" description="C2H2-type" evidence="2">
    <location>
        <begin position="1450"/>
        <end position="1472"/>
    </location>
</feature>
<proteinExistence type="predicted"/>
<sequence length="1552" mass="175455">MEENQEAINTFCGLCLKTTNTENATEVFIDMIQIVIPDLLPYLNKAGVCDDCNRLVSSIFNFKSTCLEIEDNLYNYKTKNCKELDLEDLVGLRENGFHKNSRICRTCFKVVEDDMYLFVNKNNDSSLQLHQKKCLPELNMELTKQPVICVDCVDMLRSYFNFITRCLDNVERKIKLLEIDKTEASDHQTEISNYELHTEHDIKCENDKDLPNEEYRLNSGIFGKYDKQELCFSDINNGCQVPTNTNEMVVILNDISNIDISQSNELEQNSGKAINEDIISISDSDEDTVQYNLKELSGDSVDNSKELCELENKQTDNNGPILQCNNTTAHNCDYKELREAKDSHTDDNQPILECNDTARVVTNEDTVKYNVQDIEENSFIRELSKPENKSTDNKLTLVCRSPTVADKNTLTDNQIIDSVKDKATDNDITKLVSEFNQIFNTSIQIDSIKEVTKNYSEEEGRDDIEIDLECVRNVSTVTSEQTENDLKQSSILTNNNSKYSYANSLSTNVDARDKTDIGDKNLETRFSSDEDTNRYANGIKEIIEDLSLDEDSNVGNAHANSLSENVDARDKTDIVDKNLEIGFSSDEDTNRYANDIEEIIEDLSLDEDSNVDNALSKSKTSNKEECREISNTCDSDILCDVESVHATSENFHNKYDSNIENGGQDDVEIDLECVRNIGTVTSEQAESNLKQSSVPKNNNSKHPLLNNIDARDKTDVDEENVEIESSSVEDTSRFDNDIEEIIEDLPLDEDCNIDNALTKSTTSNNEKCREISNTCDSVFQSDIESIRTNSSEKVQNKCDSDIEIIEPAETQNESYSQNHNSDHRNHSYNTRSNRESKTKRKLTDVIPEISSGSDSDFQINSDNDSSDSEEYSENSKKFKMSKPLSNKYLYCAYCRYRCTVQMRMDEHMNQCKKVRPVKLQTYSKNKKSTPKASLKSTTVAAPTNLVTSQQVDSYSRIMNRLLLYLLRKNPVTVGETSSLFSAIPNSTSVIDLQTNNTTEKHQSNESTHVIILSDDETPIEPVNKVYEEPNNLVIVNEDAKMDEERIKQLDVDPLAVDTQNRSAAVLRDHEYCSQQETDIENECNDFNVQMGSRDEAERLSYSNINIVSNLLLNSCQKTNNAIGMMCVEKDDSHNNGETDNESNAVYVQKGSRNEVERLSDSDINIVSNWLLNPYQNTNNAIGMSVENDDSHKDGEIENEFNAVNVQKSSGNTAERLSDSNINIVSNLLLNSCQSTNNAIGSVSVENDDSYKNGETNDTEISNVAPAECTTHDANTNKITTTIDTEMNSIMRDLASVLTNSSINTETTENTNNTHKGLPSQVSVIVGRCGTRVTEACHSMIEINEGLKCNSQNCSDDINKLPMSESSIAKDKVTSKDTTLINIQKTSTSSKLIRQLATDRRCVVLDDHLVDQKILTVYKCDSCNFNTRYLKLLDSHIIDHFCQIANSEYKCNKCLAHFSNTCDVIEHVKDLRHGYRIGVWCVNCSSVFLKTWEARKHQKVCPRKQISVKLFKSNNVIFCMLCQFETSDLAQAKEHTKKCKERLMKTRQVIEVD</sequence>
<dbReference type="GO" id="GO:0008270">
    <property type="term" value="F:zinc ion binding"/>
    <property type="evidence" value="ECO:0007669"/>
    <property type="project" value="InterPro"/>
</dbReference>